<feature type="region of interest" description="Disordered" evidence="1">
    <location>
        <begin position="238"/>
        <end position="262"/>
    </location>
</feature>
<comment type="caution">
    <text evidence="2">The sequence shown here is derived from an EMBL/GenBank/DDBJ whole genome shotgun (WGS) entry which is preliminary data.</text>
</comment>
<name>A0AAN6WRU6_9PEZI</name>
<keyword evidence="3" id="KW-1185">Reference proteome</keyword>
<sequence>MHILITSPRAEGSGQNYTSIYPLEPLEYDKSPPPETDISTAPSSEDESNRRLKPTDDDLGLHHEPAYCLKDSQPLFPSTIFADHPDAPSSDPSLSQSFSTTYSQEWVNEQSWTSTIDPLLLLHSPLTGLQFNGLRSDTALPLSPNTTVSSRTNSQQPEHRDVQQPEHNSGKPTSVPHRRNPKRAARQNLPCPIPKCRQLCHDRRDIDRHLWKVHELYAAKHNIPTQEETCPECPYKGRKDNVKRHRKKRVEQGRHSIPVDSECHKGSEYLQPFN</sequence>
<protein>
    <submittedName>
        <fullName evidence="2">Uncharacterized protein</fullName>
    </submittedName>
</protein>
<reference evidence="2" key="2">
    <citation type="submission" date="2023-05" db="EMBL/GenBank/DDBJ databases">
        <authorList>
            <consortium name="Lawrence Berkeley National Laboratory"/>
            <person name="Steindorff A."/>
            <person name="Hensen N."/>
            <person name="Bonometti L."/>
            <person name="Westerberg I."/>
            <person name="Brannstrom I.O."/>
            <person name="Guillou S."/>
            <person name="Cros-Aarteil S."/>
            <person name="Calhoun S."/>
            <person name="Haridas S."/>
            <person name="Kuo A."/>
            <person name="Mondo S."/>
            <person name="Pangilinan J."/>
            <person name="Riley R."/>
            <person name="Labutti K."/>
            <person name="Andreopoulos B."/>
            <person name="Lipzen A."/>
            <person name="Chen C."/>
            <person name="Yanf M."/>
            <person name="Daum C."/>
            <person name="Ng V."/>
            <person name="Clum A."/>
            <person name="Ohm R."/>
            <person name="Martin F."/>
            <person name="Silar P."/>
            <person name="Natvig D."/>
            <person name="Lalanne C."/>
            <person name="Gautier V."/>
            <person name="Ament-Velasquez S.L."/>
            <person name="Kruys A."/>
            <person name="Hutchinson M.I."/>
            <person name="Powell A.J."/>
            <person name="Barry K."/>
            <person name="Miller A.N."/>
            <person name="Grigoriev I.V."/>
            <person name="Debuchy R."/>
            <person name="Gladieux P."/>
            <person name="Thoren M.H."/>
            <person name="Johannesson H."/>
        </authorList>
    </citation>
    <scope>NUCLEOTIDE SEQUENCE</scope>
    <source>
        <strain evidence="2">PSN309</strain>
    </source>
</reference>
<accession>A0AAN6WRU6</accession>
<gene>
    <name evidence="2" type="ORF">QBC35DRAFT_275212</name>
</gene>
<dbReference type="AlphaFoldDB" id="A0AAN6WRU6"/>
<dbReference type="EMBL" id="MU864428">
    <property type="protein sequence ID" value="KAK4186260.1"/>
    <property type="molecule type" value="Genomic_DNA"/>
</dbReference>
<feature type="compositionally biased region" description="Basic residues" evidence="1">
    <location>
        <begin position="176"/>
        <end position="185"/>
    </location>
</feature>
<dbReference type="Proteomes" id="UP001302126">
    <property type="component" value="Unassembled WGS sequence"/>
</dbReference>
<organism evidence="2 3">
    <name type="scientific">Podospora australis</name>
    <dbReference type="NCBI Taxonomy" id="1536484"/>
    <lineage>
        <taxon>Eukaryota</taxon>
        <taxon>Fungi</taxon>
        <taxon>Dikarya</taxon>
        <taxon>Ascomycota</taxon>
        <taxon>Pezizomycotina</taxon>
        <taxon>Sordariomycetes</taxon>
        <taxon>Sordariomycetidae</taxon>
        <taxon>Sordariales</taxon>
        <taxon>Podosporaceae</taxon>
        <taxon>Podospora</taxon>
    </lineage>
</organism>
<proteinExistence type="predicted"/>
<evidence type="ECO:0000313" key="2">
    <source>
        <dbReference type="EMBL" id="KAK4186260.1"/>
    </source>
</evidence>
<feature type="region of interest" description="Disordered" evidence="1">
    <location>
        <begin position="1"/>
        <end position="63"/>
    </location>
</feature>
<feature type="region of interest" description="Disordered" evidence="1">
    <location>
        <begin position="140"/>
        <end position="189"/>
    </location>
</feature>
<feature type="compositionally biased region" description="Basic and acidic residues" evidence="1">
    <location>
        <begin position="47"/>
        <end position="63"/>
    </location>
</feature>
<reference evidence="2" key="1">
    <citation type="journal article" date="2023" name="Mol. Phylogenet. Evol.">
        <title>Genome-scale phylogeny and comparative genomics of the fungal order Sordariales.</title>
        <authorList>
            <person name="Hensen N."/>
            <person name="Bonometti L."/>
            <person name="Westerberg I."/>
            <person name="Brannstrom I.O."/>
            <person name="Guillou S."/>
            <person name="Cros-Aarteil S."/>
            <person name="Calhoun S."/>
            <person name="Haridas S."/>
            <person name="Kuo A."/>
            <person name="Mondo S."/>
            <person name="Pangilinan J."/>
            <person name="Riley R."/>
            <person name="LaButti K."/>
            <person name="Andreopoulos B."/>
            <person name="Lipzen A."/>
            <person name="Chen C."/>
            <person name="Yan M."/>
            <person name="Daum C."/>
            <person name="Ng V."/>
            <person name="Clum A."/>
            <person name="Steindorff A."/>
            <person name="Ohm R.A."/>
            <person name="Martin F."/>
            <person name="Silar P."/>
            <person name="Natvig D.O."/>
            <person name="Lalanne C."/>
            <person name="Gautier V."/>
            <person name="Ament-Velasquez S.L."/>
            <person name="Kruys A."/>
            <person name="Hutchinson M.I."/>
            <person name="Powell A.J."/>
            <person name="Barry K."/>
            <person name="Miller A.N."/>
            <person name="Grigoriev I.V."/>
            <person name="Debuchy R."/>
            <person name="Gladieux P."/>
            <person name="Hiltunen Thoren M."/>
            <person name="Johannesson H."/>
        </authorList>
    </citation>
    <scope>NUCLEOTIDE SEQUENCE</scope>
    <source>
        <strain evidence="2">PSN309</strain>
    </source>
</reference>
<evidence type="ECO:0000256" key="1">
    <source>
        <dbReference type="SAM" id="MobiDB-lite"/>
    </source>
</evidence>
<evidence type="ECO:0000313" key="3">
    <source>
        <dbReference type="Proteomes" id="UP001302126"/>
    </source>
</evidence>
<feature type="compositionally biased region" description="Polar residues" evidence="1">
    <location>
        <begin position="143"/>
        <end position="156"/>
    </location>
</feature>